<gene>
    <name evidence="2" type="ORF">FKW77_004328</name>
</gene>
<keyword evidence="3" id="KW-1185">Reference proteome</keyword>
<dbReference type="Proteomes" id="UP000316270">
    <property type="component" value="Chromosome 14"/>
</dbReference>
<sequence>MGRGREYQTAREGKEHCANPGAYAPSESPQHASSDAKEFASDNLQHPSIQTCVHRGVRLPKICYLGSPLISIGISIISERAGNMPLRDKEVLTITGIAGHPDILAVSSPTIAVLSSVFQRLEHDTKQTRPQRRIMCHHILGGIASSNIRYFQILEN</sequence>
<feature type="compositionally biased region" description="Basic and acidic residues" evidence="1">
    <location>
        <begin position="1"/>
        <end position="17"/>
    </location>
</feature>
<protein>
    <submittedName>
        <fullName evidence="2">Uncharacterized protein</fullName>
    </submittedName>
</protein>
<accession>A0A517LK32</accession>
<evidence type="ECO:0000313" key="3">
    <source>
        <dbReference type="Proteomes" id="UP000316270"/>
    </source>
</evidence>
<feature type="region of interest" description="Disordered" evidence="1">
    <location>
        <begin position="1"/>
        <end position="39"/>
    </location>
</feature>
<dbReference type="EMBL" id="CP042198">
    <property type="protein sequence ID" value="QDS75988.1"/>
    <property type="molecule type" value="Genomic_DNA"/>
</dbReference>
<evidence type="ECO:0000256" key="1">
    <source>
        <dbReference type="SAM" id="MobiDB-lite"/>
    </source>
</evidence>
<evidence type="ECO:0000313" key="2">
    <source>
        <dbReference type="EMBL" id="QDS75988.1"/>
    </source>
</evidence>
<proteinExistence type="predicted"/>
<dbReference type="AlphaFoldDB" id="A0A517LK32"/>
<name>A0A517LK32_9PEZI</name>
<reference evidence="2 3" key="1">
    <citation type="submission" date="2019-07" db="EMBL/GenBank/DDBJ databases">
        <title>Finished genome of Venturia effusa.</title>
        <authorList>
            <person name="Young C.A."/>
            <person name="Cox M.P."/>
            <person name="Ganley A.R.D."/>
            <person name="David W.J."/>
        </authorList>
    </citation>
    <scope>NUCLEOTIDE SEQUENCE [LARGE SCALE GENOMIC DNA]</scope>
    <source>
        <strain evidence="3">albino</strain>
    </source>
</reference>
<organism evidence="2 3">
    <name type="scientific">Venturia effusa</name>
    <dbReference type="NCBI Taxonomy" id="50376"/>
    <lineage>
        <taxon>Eukaryota</taxon>
        <taxon>Fungi</taxon>
        <taxon>Dikarya</taxon>
        <taxon>Ascomycota</taxon>
        <taxon>Pezizomycotina</taxon>
        <taxon>Dothideomycetes</taxon>
        <taxon>Pleosporomycetidae</taxon>
        <taxon>Venturiales</taxon>
        <taxon>Venturiaceae</taxon>
        <taxon>Venturia</taxon>
    </lineage>
</organism>